<protein>
    <recommendedName>
        <fullName evidence="4">CAAX prenyl protease-like protein</fullName>
    </recommendedName>
</protein>
<feature type="transmembrane region" description="Helical" evidence="1">
    <location>
        <begin position="47"/>
        <end position="65"/>
    </location>
</feature>
<keyword evidence="1" id="KW-1133">Transmembrane helix</keyword>
<keyword evidence="1" id="KW-0812">Transmembrane</keyword>
<gene>
    <name evidence="2" type="ORF">BJY16_008788</name>
</gene>
<feature type="transmembrane region" description="Helical" evidence="1">
    <location>
        <begin position="85"/>
        <end position="118"/>
    </location>
</feature>
<sequence length="119" mass="12712">MERCGPGCGPSPDGRQAADSAARRLAGAARLSGPDPARAHRERIPPLWYWLGPVPAIAVWTWILYYGPWGDDIRDISGYAGLDPAAIAVSMVLTFLTAGVLEEVLHGIVTALPVVPLLR</sequence>
<evidence type="ECO:0000313" key="2">
    <source>
        <dbReference type="EMBL" id="MBB4745329.1"/>
    </source>
</evidence>
<evidence type="ECO:0000313" key="3">
    <source>
        <dbReference type="Proteomes" id="UP000546162"/>
    </source>
</evidence>
<dbReference type="AlphaFoldDB" id="A0A7W7H7F1"/>
<evidence type="ECO:0008006" key="4">
    <source>
        <dbReference type="Google" id="ProtNLM"/>
    </source>
</evidence>
<dbReference type="EMBL" id="JACHNB010000001">
    <property type="protein sequence ID" value="MBB4745329.1"/>
    <property type="molecule type" value="Genomic_DNA"/>
</dbReference>
<name>A0A7W7H7F1_9ACTN</name>
<dbReference type="Proteomes" id="UP000546162">
    <property type="component" value="Unassembled WGS sequence"/>
</dbReference>
<keyword evidence="3" id="KW-1185">Reference proteome</keyword>
<organism evidence="2 3">
    <name type="scientific">Actinoplanes octamycinicus</name>
    <dbReference type="NCBI Taxonomy" id="135948"/>
    <lineage>
        <taxon>Bacteria</taxon>
        <taxon>Bacillati</taxon>
        <taxon>Actinomycetota</taxon>
        <taxon>Actinomycetes</taxon>
        <taxon>Micromonosporales</taxon>
        <taxon>Micromonosporaceae</taxon>
        <taxon>Actinoplanes</taxon>
    </lineage>
</organism>
<keyword evidence="1" id="KW-0472">Membrane</keyword>
<proteinExistence type="predicted"/>
<reference evidence="2 3" key="1">
    <citation type="submission" date="2020-08" db="EMBL/GenBank/DDBJ databases">
        <title>Sequencing the genomes of 1000 actinobacteria strains.</title>
        <authorList>
            <person name="Klenk H.-P."/>
        </authorList>
    </citation>
    <scope>NUCLEOTIDE SEQUENCE [LARGE SCALE GENOMIC DNA]</scope>
    <source>
        <strain evidence="2 3">DSM 45809</strain>
    </source>
</reference>
<evidence type="ECO:0000256" key="1">
    <source>
        <dbReference type="SAM" id="Phobius"/>
    </source>
</evidence>
<accession>A0A7W7H7F1</accession>
<dbReference type="RefSeq" id="WP_185045597.1">
    <property type="nucleotide sequence ID" value="NZ_BAABFG010000005.1"/>
</dbReference>
<comment type="caution">
    <text evidence="2">The sequence shown here is derived from an EMBL/GenBank/DDBJ whole genome shotgun (WGS) entry which is preliminary data.</text>
</comment>